<dbReference type="Pfam" id="PF13679">
    <property type="entry name" value="Methyltransf_32"/>
    <property type="match status" value="1"/>
</dbReference>
<keyword evidence="2" id="KW-0808">Transferase</keyword>
<gene>
    <name evidence="2" type="ORF">GCM10007140_31070</name>
</gene>
<dbReference type="SUPFAM" id="SSF53335">
    <property type="entry name" value="S-adenosyl-L-methionine-dependent methyltransferases"/>
    <property type="match status" value="1"/>
</dbReference>
<evidence type="ECO:0000313" key="3">
    <source>
        <dbReference type="Proteomes" id="UP000605259"/>
    </source>
</evidence>
<dbReference type="RefSeq" id="WP_188389411.1">
    <property type="nucleotide sequence ID" value="NZ_BMFK01000003.1"/>
</dbReference>
<dbReference type="Gene3D" id="3.40.50.150">
    <property type="entry name" value="Vaccinia Virus protein VP39"/>
    <property type="match status" value="1"/>
</dbReference>
<comment type="caution">
    <text evidence="2">The sequence shown here is derived from an EMBL/GenBank/DDBJ whole genome shotgun (WGS) entry which is preliminary data.</text>
</comment>
<evidence type="ECO:0000259" key="1">
    <source>
        <dbReference type="Pfam" id="PF13679"/>
    </source>
</evidence>
<proteinExistence type="predicted"/>
<evidence type="ECO:0000313" key="2">
    <source>
        <dbReference type="EMBL" id="GGE79274.1"/>
    </source>
</evidence>
<keyword evidence="2" id="KW-0489">Methyltransferase</keyword>
<reference evidence="2" key="2">
    <citation type="submission" date="2020-09" db="EMBL/GenBank/DDBJ databases">
        <authorList>
            <person name="Sun Q."/>
            <person name="Zhou Y."/>
        </authorList>
    </citation>
    <scope>NUCLEOTIDE SEQUENCE</scope>
    <source>
        <strain evidence="2">CGMCC 1.12698</strain>
    </source>
</reference>
<organism evidence="2 3">
    <name type="scientific">Priestia taiwanensis</name>
    <dbReference type="NCBI Taxonomy" id="1347902"/>
    <lineage>
        <taxon>Bacteria</taxon>
        <taxon>Bacillati</taxon>
        <taxon>Bacillota</taxon>
        <taxon>Bacilli</taxon>
        <taxon>Bacillales</taxon>
        <taxon>Bacillaceae</taxon>
        <taxon>Priestia</taxon>
    </lineage>
</organism>
<keyword evidence="3" id="KW-1185">Reference proteome</keyword>
<name>A0A917ETK1_9BACI</name>
<dbReference type="AlphaFoldDB" id="A0A917ETK1"/>
<feature type="domain" description="Methyltransferase" evidence="1">
    <location>
        <begin position="39"/>
        <end position="99"/>
    </location>
</feature>
<dbReference type="InterPro" id="IPR029063">
    <property type="entry name" value="SAM-dependent_MTases_sf"/>
</dbReference>
<dbReference type="GO" id="GO:0008168">
    <property type="term" value="F:methyltransferase activity"/>
    <property type="evidence" value="ECO:0007669"/>
    <property type="project" value="UniProtKB-KW"/>
</dbReference>
<accession>A0A917ETK1</accession>
<dbReference type="CDD" id="cd02440">
    <property type="entry name" value="AdoMet_MTases"/>
    <property type="match status" value="1"/>
</dbReference>
<protein>
    <submittedName>
        <fullName evidence="2">Methyltransferase</fullName>
    </submittedName>
</protein>
<dbReference type="InterPro" id="IPR025714">
    <property type="entry name" value="Methyltranfer_dom"/>
</dbReference>
<dbReference type="EMBL" id="BMFK01000003">
    <property type="protein sequence ID" value="GGE79274.1"/>
    <property type="molecule type" value="Genomic_DNA"/>
</dbReference>
<dbReference type="GO" id="GO:0032259">
    <property type="term" value="P:methylation"/>
    <property type="evidence" value="ECO:0007669"/>
    <property type="project" value="UniProtKB-KW"/>
</dbReference>
<sequence length="202" mass="24026">MKKQDYDKVLNITTTGEQVGFNKVTYYHRYEATPYEGLELLCQQYEMTSKDHVVDFGCGKGRLNFYLHYHYGATVTGVEMNDDYYCDAIENKKRYAKKVAKGTDNIHFYHGYAEDYVIQPSDNKFYFFNPFSINIFRKITANILCSVEEVARDVELIFYYPSEEYIFYLENSTPFEYKQEIILPGLYKNNDSERFVVYRLTY</sequence>
<reference evidence="2" key="1">
    <citation type="journal article" date="2014" name="Int. J. Syst. Evol. Microbiol.">
        <title>Complete genome sequence of Corynebacterium casei LMG S-19264T (=DSM 44701T), isolated from a smear-ripened cheese.</title>
        <authorList>
            <consortium name="US DOE Joint Genome Institute (JGI-PGF)"/>
            <person name="Walter F."/>
            <person name="Albersmeier A."/>
            <person name="Kalinowski J."/>
            <person name="Ruckert C."/>
        </authorList>
    </citation>
    <scope>NUCLEOTIDE SEQUENCE</scope>
    <source>
        <strain evidence="2">CGMCC 1.12698</strain>
    </source>
</reference>
<dbReference type="Proteomes" id="UP000605259">
    <property type="component" value="Unassembled WGS sequence"/>
</dbReference>